<comment type="caution">
    <text evidence="3">The sequence shown here is derived from an EMBL/GenBank/DDBJ whole genome shotgun (WGS) entry which is preliminary data.</text>
</comment>
<evidence type="ECO:0000313" key="3">
    <source>
        <dbReference type="EMBL" id="MFC0222466.1"/>
    </source>
</evidence>
<evidence type="ECO:0000256" key="2">
    <source>
        <dbReference type="SAM" id="Phobius"/>
    </source>
</evidence>
<protein>
    <recommendedName>
        <fullName evidence="5">Bacterial spore germination immunoglobulin-like domain-containing protein</fullName>
    </recommendedName>
</protein>
<keyword evidence="2" id="KW-1133">Transmembrane helix</keyword>
<keyword evidence="4" id="KW-1185">Reference proteome</keyword>
<gene>
    <name evidence="3" type="ORF">ACFFJG_08235</name>
</gene>
<feature type="transmembrane region" description="Helical" evidence="2">
    <location>
        <begin position="12"/>
        <end position="34"/>
    </location>
</feature>
<evidence type="ECO:0008006" key="5">
    <source>
        <dbReference type="Google" id="ProtNLM"/>
    </source>
</evidence>
<name>A0ABV6E0G4_9ACTN</name>
<keyword evidence="2" id="KW-0812">Transmembrane</keyword>
<reference evidence="3 4" key="1">
    <citation type="submission" date="2024-09" db="EMBL/GenBank/DDBJ databases">
        <authorList>
            <person name="Sun Q."/>
            <person name="Mori K."/>
        </authorList>
    </citation>
    <scope>NUCLEOTIDE SEQUENCE [LARGE SCALE GENOMIC DNA]</scope>
    <source>
        <strain evidence="3 4">CCM 8654</strain>
    </source>
</reference>
<feature type="region of interest" description="Disordered" evidence="1">
    <location>
        <begin position="43"/>
        <end position="91"/>
    </location>
</feature>
<feature type="compositionally biased region" description="Low complexity" evidence="1">
    <location>
        <begin position="60"/>
        <end position="77"/>
    </location>
</feature>
<organism evidence="3 4">
    <name type="scientific">Nocardioides zeicaulis</name>
    <dbReference type="NCBI Taxonomy" id="1776857"/>
    <lineage>
        <taxon>Bacteria</taxon>
        <taxon>Bacillati</taxon>
        <taxon>Actinomycetota</taxon>
        <taxon>Actinomycetes</taxon>
        <taxon>Propionibacteriales</taxon>
        <taxon>Nocardioidaceae</taxon>
        <taxon>Nocardioides</taxon>
    </lineage>
</organism>
<dbReference type="Proteomes" id="UP001589698">
    <property type="component" value="Unassembled WGS sequence"/>
</dbReference>
<evidence type="ECO:0000256" key="1">
    <source>
        <dbReference type="SAM" id="MobiDB-lite"/>
    </source>
</evidence>
<feature type="compositionally biased region" description="Polar residues" evidence="1">
    <location>
        <begin position="79"/>
        <end position="91"/>
    </location>
</feature>
<proteinExistence type="predicted"/>
<accession>A0ABV6E0G4</accession>
<dbReference type="RefSeq" id="WP_378518117.1">
    <property type="nucleotide sequence ID" value="NZ_JBHLXH010000001.1"/>
</dbReference>
<keyword evidence="2" id="KW-0472">Membrane</keyword>
<sequence length="177" mass="17754">MDTENRPVLTGLLALVGVAVVIGLLGGLAVMVGVKAAGIGDDPGTSSGGGAPATFNLPRPTDTGTPTPTPTDDTGTPAETDSASPSPAQGITLTTPQQSVGAMQQIVLTGTYQSGEGAILQVQRNEGGTWTDFPVTMSVGGGTFSTYVLTGRTGENVFRVIDTDTQATSNEVTVTVG</sequence>
<dbReference type="EMBL" id="JBHLXH010000001">
    <property type="protein sequence ID" value="MFC0222466.1"/>
    <property type="molecule type" value="Genomic_DNA"/>
</dbReference>
<evidence type="ECO:0000313" key="4">
    <source>
        <dbReference type="Proteomes" id="UP001589698"/>
    </source>
</evidence>